<dbReference type="NCBIfam" id="TIGR01988">
    <property type="entry name" value="Ubi-OHases"/>
    <property type="match status" value="1"/>
</dbReference>
<evidence type="ECO:0000313" key="10">
    <source>
        <dbReference type="Proteomes" id="UP000628017"/>
    </source>
</evidence>
<sequence length="406" mass="43592">MDTDILIAGGGLNGSALALALAQAGFRSTVIDALPVDTRKEADFDGRGYALALTSQRMLAALGLWDDLREHAQPILDIKVSDGRPGEGASPYFLHFDHNEIEEGPMGQMIEDRYLRRALLERVADHERITHLAERSVIAQDVDAAGVTITLNNGETLRGRMLVGSDGRQSSVAQRSGIRRTGWQYEQASLVCAVEHELPHQGCAHQLFLPSGPLAILPLPGNRSSIVWTEGTARAETIQAMDDAEYLACLRPSFGEFLGEIKLAGTRFMYPLGLSLAQSFVADRVALVGDAAHGIHPLAGQGLNLGLRDVAALAQVLADAARRGQDIGSPVALQPYQQWRRFDAASLAAATDGLNRLFSNDNPLLRGLRDLGLGAVNAVPSARRSLIRQAAGLTGELPRLMQGHAV</sequence>
<dbReference type="InterPro" id="IPR036188">
    <property type="entry name" value="FAD/NAD-bd_sf"/>
</dbReference>
<keyword evidence="7" id="KW-0503">Monooxygenase</keyword>
<dbReference type="GO" id="GO:0110142">
    <property type="term" value="C:ubiquinone biosynthesis complex"/>
    <property type="evidence" value="ECO:0007669"/>
    <property type="project" value="UniProtKB-ARBA"/>
</dbReference>
<dbReference type="Pfam" id="PF01494">
    <property type="entry name" value="FAD_binding_3"/>
    <property type="match status" value="1"/>
</dbReference>
<dbReference type="PANTHER" id="PTHR43876">
    <property type="entry name" value="UBIQUINONE BIOSYNTHESIS MONOOXYGENASE COQ6, MITOCHONDRIAL"/>
    <property type="match status" value="1"/>
</dbReference>
<dbReference type="InterPro" id="IPR051205">
    <property type="entry name" value="UbiH/COQ6_monooxygenase"/>
</dbReference>
<comment type="similarity">
    <text evidence="3">Belongs to the UbiH/COQ6 family.</text>
</comment>
<dbReference type="Gene3D" id="3.50.50.60">
    <property type="entry name" value="FAD/NAD(P)-binding domain"/>
    <property type="match status" value="2"/>
</dbReference>
<dbReference type="InterPro" id="IPR010971">
    <property type="entry name" value="UbiH/COQ6"/>
</dbReference>
<evidence type="ECO:0000256" key="5">
    <source>
        <dbReference type="ARBA" id="ARBA00022827"/>
    </source>
</evidence>
<dbReference type="InterPro" id="IPR018168">
    <property type="entry name" value="Ubi_Hdrlase_CS"/>
</dbReference>
<comment type="cofactor">
    <cofactor evidence="1">
        <name>FAD</name>
        <dbReference type="ChEBI" id="CHEBI:57692"/>
    </cofactor>
</comment>
<dbReference type="FunFam" id="3.50.50.60:FF:000021">
    <property type="entry name" value="Ubiquinone biosynthesis monooxygenase COQ6"/>
    <property type="match status" value="1"/>
</dbReference>
<evidence type="ECO:0000259" key="8">
    <source>
        <dbReference type="Pfam" id="PF01494"/>
    </source>
</evidence>
<dbReference type="PRINTS" id="PR00420">
    <property type="entry name" value="RNGMNOXGNASE"/>
</dbReference>
<reference evidence="9" key="1">
    <citation type="journal article" date="2014" name="Int. J. Syst. Evol. Microbiol.">
        <title>Complete genome sequence of Corynebacterium casei LMG S-19264T (=DSM 44701T), isolated from a smear-ripened cheese.</title>
        <authorList>
            <consortium name="US DOE Joint Genome Institute (JGI-PGF)"/>
            <person name="Walter F."/>
            <person name="Albersmeier A."/>
            <person name="Kalinowski J."/>
            <person name="Ruckert C."/>
        </authorList>
    </citation>
    <scope>NUCLEOTIDE SEQUENCE</scope>
    <source>
        <strain evidence="9">CGMCC 1.15880</strain>
    </source>
</reference>
<organism evidence="9 10">
    <name type="scientific">Neptunicoccus cionae</name>
    <dbReference type="NCBI Taxonomy" id="2035344"/>
    <lineage>
        <taxon>Bacteria</taxon>
        <taxon>Pseudomonadati</taxon>
        <taxon>Pseudomonadota</taxon>
        <taxon>Alphaproteobacteria</taxon>
        <taxon>Rhodobacterales</taxon>
        <taxon>Paracoccaceae</taxon>
        <taxon>Neptunicoccus</taxon>
    </lineage>
</organism>
<protein>
    <submittedName>
        <fullName evidence="9">2-octaprenyl-6-methoxyphenyl hydroxylase</fullName>
    </submittedName>
</protein>
<reference evidence="9" key="2">
    <citation type="submission" date="2020-09" db="EMBL/GenBank/DDBJ databases">
        <authorList>
            <person name="Sun Q."/>
            <person name="Zhou Y."/>
        </authorList>
    </citation>
    <scope>NUCLEOTIDE SEQUENCE</scope>
    <source>
        <strain evidence="9">CGMCC 1.15880</strain>
    </source>
</reference>
<evidence type="ECO:0000256" key="7">
    <source>
        <dbReference type="ARBA" id="ARBA00023033"/>
    </source>
</evidence>
<dbReference type="InterPro" id="IPR002938">
    <property type="entry name" value="FAD-bd"/>
</dbReference>
<evidence type="ECO:0000313" key="9">
    <source>
        <dbReference type="EMBL" id="GGA19586.1"/>
    </source>
</evidence>
<keyword evidence="10" id="KW-1185">Reference proteome</keyword>
<accession>A0A916QXM9</accession>
<gene>
    <name evidence="9" type="ORF">GCM10011498_20600</name>
</gene>
<dbReference type="GO" id="GO:0004497">
    <property type="term" value="F:monooxygenase activity"/>
    <property type="evidence" value="ECO:0007669"/>
    <property type="project" value="UniProtKB-KW"/>
</dbReference>
<comment type="caution">
    <text evidence="9">The sequence shown here is derived from an EMBL/GenBank/DDBJ whole genome shotgun (WGS) entry which is preliminary data.</text>
</comment>
<name>A0A916QXM9_9RHOB</name>
<dbReference type="GO" id="GO:0006744">
    <property type="term" value="P:ubiquinone biosynthetic process"/>
    <property type="evidence" value="ECO:0007669"/>
    <property type="project" value="InterPro"/>
</dbReference>
<evidence type="ECO:0000256" key="6">
    <source>
        <dbReference type="ARBA" id="ARBA00023002"/>
    </source>
</evidence>
<dbReference type="EMBL" id="BMKA01000002">
    <property type="protein sequence ID" value="GGA19586.1"/>
    <property type="molecule type" value="Genomic_DNA"/>
</dbReference>
<keyword evidence="6" id="KW-0560">Oxidoreductase</keyword>
<dbReference type="Proteomes" id="UP000628017">
    <property type="component" value="Unassembled WGS sequence"/>
</dbReference>
<keyword evidence="5" id="KW-0274">FAD</keyword>
<feature type="domain" description="FAD-binding" evidence="8">
    <location>
        <begin position="2"/>
        <end position="322"/>
    </location>
</feature>
<dbReference type="PROSITE" id="PS01304">
    <property type="entry name" value="UBIH"/>
    <property type="match status" value="1"/>
</dbReference>
<dbReference type="PANTHER" id="PTHR43876:SF7">
    <property type="entry name" value="UBIQUINONE BIOSYNTHESIS MONOOXYGENASE COQ6, MITOCHONDRIAL"/>
    <property type="match status" value="1"/>
</dbReference>
<evidence type="ECO:0000256" key="3">
    <source>
        <dbReference type="ARBA" id="ARBA00005349"/>
    </source>
</evidence>
<dbReference type="GO" id="GO:0016705">
    <property type="term" value="F:oxidoreductase activity, acting on paired donors, with incorporation or reduction of molecular oxygen"/>
    <property type="evidence" value="ECO:0007669"/>
    <property type="project" value="InterPro"/>
</dbReference>
<evidence type="ECO:0000256" key="1">
    <source>
        <dbReference type="ARBA" id="ARBA00001974"/>
    </source>
</evidence>
<dbReference type="AlphaFoldDB" id="A0A916QXM9"/>
<evidence type="ECO:0000256" key="4">
    <source>
        <dbReference type="ARBA" id="ARBA00022630"/>
    </source>
</evidence>
<evidence type="ECO:0000256" key="2">
    <source>
        <dbReference type="ARBA" id="ARBA00004749"/>
    </source>
</evidence>
<dbReference type="SUPFAM" id="SSF51905">
    <property type="entry name" value="FAD/NAD(P)-binding domain"/>
    <property type="match status" value="1"/>
</dbReference>
<comment type="pathway">
    <text evidence="2">Cofactor biosynthesis; ubiquinone biosynthesis.</text>
</comment>
<dbReference type="GO" id="GO:0071949">
    <property type="term" value="F:FAD binding"/>
    <property type="evidence" value="ECO:0007669"/>
    <property type="project" value="InterPro"/>
</dbReference>
<proteinExistence type="inferred from homology"/>
<keyword evidence="4" id="KW-0285">Flavoprotein</keyword>